<organism evidence="2 3">
    <name type="scientific">Corchorus olitorius</name>
    <dbReference type="NCBI Taxonomy" id="93759"/>
    <lineage>
        <taxon>Eukaryota</taxon>
        <taxon>Viridiplantae</taxon>
        <taxon>Streptophyta</taxon>
        <taxon>Embryophyta</taxon>
        <taxon>Tracheophyta</taxon>
        <taxon>Spermatophyta</taxon>
        <taxon>Magnoliopsida</taxon>
        <taxon>eudicotyledons</taxon>
        <taxon>Gunneridae</taxon>
        <taxon>Pentapetalae</taxon>
        <taxon>rosids</taxon>
        <taxon>malvids</taxon>
        <taxon>Malvales</taxon>
        <taxon>Malvaceae</taxon>
        <taxon>Grewioideae</taxon>
        <taxon>Apeibeae</taxon>
        <taxon>Corchorus</taxon>
    </lineage>
</organism>
<dbReference type="OrthoDB" id="1000834at2759"/>
<dbReference type="GO" id="GO:0004523">
    <property type="term" value="F:RNA-DNA hybrid ribonuclease activity"/>
    <property type="evidence" value="ECO:0007669"/>
    <property type="project" value="InterPro"/>
</dbReference>
<dbReference type="Proteomes" id="UP000187203">
    <property type="component" value="Unassembled WGS sequence"/>
</dbReference>
<comment type="caution">
    <text evidence="2">The sequence shown here is derived from an EMBL/GenBank/DDBJ whole genome shotgun (WGS) entry which is preliminary data.</text>
</comment>
<dbReference type="PANTHER" id="PTHR47723:SF19">
    <property type="entry name" value="POLYNUCLEOTIDYL TRANSFERASE, RIBONUCLEASE H-LIKE SUPERFAMILY PROTEIN"/>
    <property type="match status" value="1"/>
</dbReference>
<reference evidence="3" key="1">
    <citation type="submission" date="2013-09" db="EMBL/GenBank/DDBJ databases">
        <title>Corchorus olitorius genome sequencing.</title>
        <authorList>
            <person name="Alam M."/>
            <person name="Haque M.S."/>
            <person name="Islam M.S."/>
            <person name="Emdad E.M."/>
            <person name="Islam M.M."/>
            <person name="Ahmed B."/>
            <person name="Halim A."/>
            <person name="Hossen Q.M.M."/>
            <person name="Hossain M.Z."/>
            <person name="Ahmed R."/>
            <person name="Khan M.M."/>
            <person name="Islam R."/>
            <person name="Rashid M.M."/>
            <person name="Khan S.A."/>
            <person name="Rahman M.S."/>
            <person name="Alam M."/>
            <person name="Yahiya A.S."/>
            <person name="Khan M.S."/>
            <person name="Azam M.S."/>
            <person name="Haque T."/>
            <person name="Lashkar M.Z.H."/>
            <person name="Akhand A.I."/>
            <person name="Morshed G."/>
            <person name="Roy S."/>
            <person name="Uddin K.S."/>
            <person name="Rabeya T."/>
            <person name="Hossain A.S."/>
            <person name="Chowdhury A."/>
            <person name="Snigdha A.R."/>
            <person name="Mortoza M.S."/>
            <person name="Matin S.A."/>
            <person name="Hoque S.M.E."/>
            <person name="Islam M.K."/>
            <person name="Roy D.K."/>
            <person name="Haider R."/>
            <person name="Moosa M.M."/>
            <person name="Elias S.M."/>
            <person name="Hasan A.M."/>
            <person name="Jahan S."/>
            <person name="Shafiuddin M."/>
            <person name="Mahmood N."/>
            <person name="Shommy N.S."/>
        </authorList>
    </citation>
    <scope>NUCLEOTIDE SEQUENCE [LARGE SCALE GENOMIC DNA]</scope>
    <source>
        <strain evidence="3">cv. O-4</strain>
    </source>
</reference>
<dbReference type="InterPro" id="IPR002156">
    <property type="entry name" value="RNaseH_domain"/>
</dbReference>
<dbReference type="InterPro" id="IPR053151">
    <property type="entry name" value="RNase_H-like"/>
</dbReference>
<dbReference type="EMBL" id="AWUE01023751">
    <property type="protein sequence ID" value="OMO52820.1"/>
    <property type="molecule type" value="Genomic_DNA"/>
</dbReference>
<accession>A0A1R3G463</accession>
<dbReference type="Gene3D" id="3.30.420.10">
    <property type="entry name" value="Ribonuclease H-like superfamily/Ribonuclease H"/>
    <property type="match status" value="1"/>
</dbReference>
<dbReference type="InterPro" id="IPR036397">
    <property type="entry name" value="RNaseH_sf"/>
</dbReference>
<dbReference type="SUPFAM" id="SSF53098">
    <property type="entry name" value="Ribonuclease H-like"/>
    <property type="match status" value="1"/>
</dbReference>
<dbReference type="Pfam" id="PF13456">
    <property type="entry name" value="RVT_3"/>
    <property type="match status" value="1"/>
</dbReference>
<dbReference type="InterPro" id="IPR044730">
    <property type="entry name" value="RNase_H-like_dom_plant"/>
</dbReference>
<sequence>MHNLNRRTRNLAEDMSCKICGWHCEDLLRTLRDRPEAKQIWQHYLGREDSIGFFTTSKEEWWKLNFLKMKKAKIGDWPWGLIFGVICWRIRKWRNEASIANTTILVSIKLEIIGKTIKEFVDVTAGTKQANEAAIGGAIRGCYGEWIMGFSQDIGKCSVDLAELWSLLQGIALAWSRNIKLLEIESNSATSINMIKKVGKNHPLFCVVEKIREYLSRDWTWKISHIPRQRVSEIGKRE</sequence>
<dbReference type="AlphaFoldDB" id="A0A1R3G463"/>
<feature type="domain" description="RNase H type-1" evidence="1">
    <location>
        <begin position="126"/>
        <end position="230"/>
    </location>
</feature>
<dbReference type="PANTHER" id="PTHR47723">
    <property type="entry name" value="OS05G0353850 PROTEIN"/>
    <property type="match status" value="1"/>
</dbReference>
<proteinExistence type="predicted"/>
<keyword evidence="3" id="KW-1185">Reference proteome</keyword>
<protein>
    <recommendedName>
        <fullName evidence="1">RNase H type-1 domain-containing protein</fullName>
    </recommendedName>
</protein>
<evidence type="ECO:0000313" key="3">
    <source>
        <dbReference type="Proteomes" id="UP000187203"/>
    </source>
</evidence>
<gene>
    <name evidence="2" type="ORF">COLO4_36955</name>
</gene>
<dbReference type="GO" id="GO:0003676">
    <property type="term" value="F:nucleic acid binding"/>
    <property type="evidence" value="ECO:0007669"/>
    <property type="project" value="InterPro"/>
</dbReference>
<dbReference type="InterPro" id="IPR012337">
    <property type="entry name" value="RNaseH-like_sf"/>
</dbReference>
<dbReference type="CDD" id="cd06222">
    <property type="entry name" value="RNase_H_like"/>
    <property type="match status" value="1"/>
</dbReference>
<name>A0A1R3G463_9ROSI</name>
<evidence type="ECO:0000259" key="1">
    <source>
        <dbReference type="Pfam" id="PF13456"/>
    </source>
</evidence>
<evidence type="ECO:0000313" key="2">
    <source>
        <dbReference type="EMBL" id="OMO52820.1"/>
    </source>
</evidence>